<evidence type="ECO:0000313" key="1">
    <source>
        <dbReference type="EMBL" id="KAJ7195203.1"/>
    </source>
</evidence>
<dbReference type="EMBL" id="JARJCW010000092">
    <property type="protein sequence ID" value="KAJ7195203.1"/>
    <property type="molecule type" value="Genomic_DNA"/>
</dbReference>
<proteinExistence type="predicted"/>
<accession>A0AAD6UYG0</accession>
<reference evidence="1" key="1">
    <citation type="submission" date="2023-03" db="EMBL/GenBank/DDBJ databases">
        <title>Massive genome expansion in bonnet fungi (Mycena s.s.) driven by repeated elements and novel gene families across ecological guilds.</title>
        <authorList>
            <consortium name="Lawrence Berkeley National Laboratory"/>
            <person name="Harder C.B."/>
            <person name="Miyauchi S."/>
            <person name="Viragh M."/>
            <person name="Kuo A."/>
            <person name="Thoen E."/>
            <person name="Andreopoulos B."/>
            <person name="Lu D."/>
            <person name="Skrede I."/>
            <person name="Drula E."/>
            <person name="Henrissat B."/>
            <person name="Morin E."/>
            <person name="Kohler A."/>
            <person name="Barry K."/>
            <person name="LaButti K."/>
            <person name="Morin E."/>
            <person name="Salamov A."/>
            <person name="Lipzen A."/>
            <person name="Mereny Z."/>
            <person name="Hegedus B."/>
            <person name="Baldrian P."/>
            <person name="Stursova M."/>
            <person name="Weitz H."/>
            <person name="Taylor A."/>
            <person name="Grigoriev I.V."/>
            <person name="Nagy L.G."/>
            <person name="Martin F."/>
            <person name="Kauserud H."/>
        </authorList>
    </citation>
    <scope>NUCLEOTIDE SEQUENCE</scope>
    <source>
        <strain evidence="1">9144</strain>
    </source>
</reference>
<organism evidence="1 2">
    <name type="scientific">Mycena pura</name>
    <dbReference type="NCBI Taxonomy" id="153505"/>
    <lineage>
        <taxon>Eukaryota</taxon>
        <taxon>Fungi</taxon>
        <taxon>Dikarya</taxon>
        <taxon>Basidiomycota</taxon>
        <taxon>Agaricomycotina</taxon>
        <taxon>Agaricomycetes</taxon>
        <taxon>Agaricomycetidae</taxon>
        <taxon>Agaricales</taxon>
        <taxon>Marasmiineae</taxon>
        <taxon>Mycenaceae</taxon>
        <taxon>Mycena</taxon>
    </lineage>
</organism>
<protein>
    <submittedName>
        <fullName evidence="1">Uncharacterized protein</fullName>
    </submittedName>
</protein>
<dbReference type="AlphaFoldDB" id="A0AAD6UYG0"/>
<name>A0AAD6UYG0_9AGAR</name>
<comment type="caution">
    <text evidence="1">The sequence shown here is derived from an EMBL/GenBank/DDBJ whole genome shotgun (WGS) entry which is preliminary data.</text>
</comment>
<gene>
    <name evidence="1" type="ORF">GGX14DRAFT_377243</name>
</gene>
<evidence type="ECO:0000313" key="2">
    <source>
        <dbReference type="Proteomes" id="UP001219525"/>
    </source>
</evidence>
<dbReference type="Proteomes" id="UP001219525">
    <property type="component" value="Unassembled WGS sequence"/>
</dbReference>
<keyword evidence="2" id="KW-1185">Reference proteome</keyword>
<sequence>MVHDFLETLIPKRAQIVPLVTTEERTLYEAQILQPNNLRLQATSEDNFRFDILGTPKSAWNKSAARIFAGLAIRQLVLPNNLQMFNAISKAFETYLYSIIRRYKISLKSAEQKKHIRSKFAHYGRKYQLFHRRRYISYAFQPLQKHSSMLEQLGIDGMSSDESENEDNQQEYQILAPVWRAPQIAPWLRIFDTIHNIFRTAGDSNALRGAFPHRRIWTSKKSKSQKYVPGLPHNVYDQSWIERQQLTEYFLHPSPTLYDFSHHPNIIQYVYSVSMPNLKITFN</sequence>